<evidence type="ECO:0000313" key="3">
    <source>
        <dbReference type="Proteomes" id="UP001501005"/>
    </source>
</evidence>
<feature type="compositionally biased region" description="Acidic residues" evidence="1">
    <location>
        <begin position="136"/>
        <end position="148"/>
    </location>
</feature>
<gene>
    <name evidence="2" type="ORF">GCM10009549_40980</name>
</gene>
<keyword evidence="3" id="KW-1185">Reference proteome</keyword>
<dbReference type="EMBL" id="BAAAHG010000037">
    <property type="protein sequence ID" value="GAA0921698.1"/>
    <property type="molecule type" value="Genomic_DNA"/>
</dbReference>
<evidence type="ECO:0000256" key="1">
    <source>
        <dbReference type="SAM" id="MobiDB-lite"/>
    </source>
</evidence>
<evidence type="ECO:0000313" key="2">
    <source>
        <dbReference type="EMBL" id="GAA0921698.1"/>
    </source>
</evidence>
<protein>
    <submittedName>
        <fullName evidence="2">Uncharacterized protein</fullName>
    </submittedName>
</protein>
<organism evidence="2 3">
    <name type="scientific">Streptomyces thermoalcalitolerans</name>
    <dbReference type="NCBI Taxonomy" id="65605"/>
    <lineage>
        <taxon>Bacteria</taxon>
        <taxon>Bacillati</taxon>
        <taxon>Actinomycetota</taxon>
        <taxon>Actinomycetes</taxon>
        <taxon>Kitasatosporales</taxon>
        <taxon>Streptomycetaceae</taxon>
        <taxon>Streptomyces</taxon>
    </lineage>
</organism>
<proteinExistence type="predicted"/>
<accession>A0ABP3ZGS4</accession>
<name>A0ABP3ZGS4_9ACTN</name>
<feature type="region of interest" description="Disordered" evidence="1">
    <location>
        <begin position="49"/>
        <end position="157"/>
    </location>
</feature>
<comment type="caution">
    <text evidence="2">The sequence shown here is derived from an EMBL/GenBank/DDBJ whole genome shotgun (WGS) entry which is preliminary data.</text>
</comment>
<sequence length="212" mass="22495">MELCATAGVAAPATIKDPATTAAAFRDFIRIPFFGNVGRRRSCVAVYNEPWPGRKPGAPKFPTPHMRFPKERQRSRLGGGTGGDRLHRGQRPSRPQRVTSAARRTGWLPRATAFTGRTGRQDGGSGDSPSLPSGDFESDPAEFEDELDGQAGRSLSPAWKTAPAALLAERAAGSGEQEGRQSMAQVLLVAGLSAPTTWTVLPQALTGTWAGT</sequence>
<reference evidence="3" key="1">
    <citation type="journal article" date="2019" name="Int. J. Syst. Evol. Microbiol.">
        <title>The Global Catalogue of Microorganisms (GCM) 10K type strain sequencing project: providing services to taxonomists for standard genome sequencing and annotation.</title>
        <authorList>
            <consortium name="The Broad Institute Genomics Platform"/>
            <consortium name="The Broad Institute Genome Sequencing Center for Infectious Disease"/>
            <person name="Wu L."/>
            <person name="Ma J."/>
        </authorList>
    </citation>
    <scope>NUCLEOTIDE SEQUENCE [LARGE SCALE GENOMIC DNA]</scope>
    <source>
        <strain evidence="3">JCM 10673</strain>
    </source>
</reference>
<dbReference type="Proteomes" id="UP001501005">
    <property type="component" value="Unassembled WGS sequence"/>
</dbReference>